<evidence type="ECO:0000256" key="14">
    <source>
        <dbReference type="ARBA" id="ARBA00023211"/>
    </source>
</evidence>
<comment type="cofactor">
    <cofactor evidence="1 17">
        <name>Mn(2+)</name>
        <dbReference type="ChEBI" id="CHEBI:29035"/>
    </cofactor>
</comment>
<keyword evidence="20" id="KW-1185">Reference proteome</keyword>
<keyword evidence="14 17" id="KW-0464">Manganese</keyword>
<evidence type="ECO:0000256" key="12">
    <source>
        <dbReference type="ARBA" id="ARBA00022842"/>
    </source>
</evidence>
<evidence type="ECO:0000313" key="20">
    <source>
        <dbReference type="Proteomes" id="UP001529180"/>
    </source>
</evidence>
<evidence type="ECO:0000256" key="5">
    <source>
        <dbReference type="ARBA" id="ARBA00022679"/>
    </source>
</evidence>
<evidence type="ECO:0000259" key="18">
    <source>
        <dbReference type="SMART" id="SM00479"/>
    </source>
</evidence>
<proteinExistence type="predicted"/>
<dbReference type="NCBIfam" id="TIGR01406">
    <property type="entry name" value="dnaQ_proteo"/>
    <property type="match status" value="1"/>
</dbReference>
<evidence type="ECO:0000256" key="9">
    <source>
        <dbReference type="ARBA" id="ARBA00022723"/>
    </source>
</evidence>
<keyword evidence="8 17" id="KW-0540">Nuclease</keyword>
<dbReference type="GO" id="GO:0003887">
    <property type="term" value="F:DNA-directed DNA polymerase activity"/>
    <property type="evidence" value="ECO:0007669"/>
    <property type="project" value="UniProtKB-EC"/>
</dbReference>
<dbReference type="CDD" id="cd06131">
    <property type="entry name" value="DNA_pol_III_epsilon_Ecoli_like"/>
    <property type="match status" value="1"/>
</dbReference>
<evidence type="ECO:0000256" key="8">
    <source>
        <dbReference type="ARBA" id="ARBA00022722"/>
    </source>
</evidence>
<evidence type="ECO:0000256" key="13">
    <source>
        <dbReference type="ARBA" id="ARBA00022932"/>
    </source>
</evidence>
<evidence type="ECO:0000256" key="2">
    <source>
        <dbReference type="ARBA" id="ARBA00001946"/>
    </source>
</evidence>
<dbReference type="NCBIfam" id="NF004316">
    <property type="entry name" value="PRK05711.1"/>
    <property type="match status" value="1"/>
</dbReference>
<dbReference type="InterPro" id="IPR012337">
    <property type="entry name" value="RNaseH-like_sf"/>
</dbReference>
<keyword evidence="9 17" id="KW-0479">Metal-binding</keyword>
<comment type="caution">
    <text evidence="19">The sequence shown here is derived from an EMBL/GenBank/DDBJ whole genome shotgun (WGS) entry which is preliminary data.</text>
</comment>
<keyword evidence="12 17" id="KW-0460">Magnesium</keyword>
<comment type="catalytic activity">
    <reaction evidence="16 17">
        <text>DNA(n) + a 2'-deoxyribonucleoside 5'-triphosphate = DNA(n+1) + diphosphate</text>
        <dbReference type="Rhea" id="RHEA:22508"/>
        <dbReference type="Rhea" id="RHEA-COMP:17339"/>
        <dbReference type="Rhea" id="RHEA-COMP:17340"/>
        <dbReference type="ChEBI" id="CHEBI:33019"/>
        <dbReference type="ChEBI" id="CHEBI:61560"/>
        <dbReference type="ChEBI" id="CHEBI:173112"/>
        <dbReference type="EC" id="2.7.7.7"/>
    </reaction>
</comment>
<dbReference type="InterPro" id="IPR006054">
    <property type="entry name" value="DnaQ"/>
</dbReference>
<feature type="domain" description="Exonuclease" evidence="18">
    <location>
        <begin position="6"/>
        <end position="177"/>
    </location>
</feature>
<organism evidence="19 20">
    <name type="scientific">Thalassospira aquimaris</name>
    <dbReference type="NCBI Taxonomy" id="3037796"/>
    <lineage>
        <taxon>Bacteria</taxon>
        <taxon>Pseudomonadati</taxon>
        <taxon>Pseudomonadota</taxon>
        <taxon>Alphaproteobacteria</taxon>
        <taxon>Rhodospirillales</taxon>
        <taxon>Thalassospiraceae</taxon>
        <taxon>Thalassospira</taxon>
    </lineage>
</organism>
<dbReference type="Proteomes" id="UP001529180">
    <property type="component" value="Unassembled WGS sequence"/>
</dbReference>
<evidence type="ECO:0000256" key="1">
    <source>
        <dbReference type="ARBA" id="ARBA00001936"/>
    </source>
</evidence>
<protein>
    <recommendedName>
        <fullName evidence="4 17">DNA polymerase III subunit epsilon</fullName>
        <ecNumber evidence="3 17">2.7.7.7</ecNumber>
    </recommendedName>
</protein>
<dbReference type="PANTHER" id="PTHR30231">
    <property type="entry name" value="DNA POLYMERASE III SUBUNIT EPSILON"/>
    <property type="match status" value="1"/>
</dbReference>
<evidence type="ECO:0000256" key="10">
    <source>
        <dbReference type="ARBA" id="ARBA00022801"/>
    </source>
</evidence>
<evidence type="ECO:0000256" key="7">
    <source>
        <dbReference type="ARBA" id="ARBA00022705"/>
    </source>
</evidence>
<evidence type="ECO:0000256" key="4">
    <source>
        <dbReference type="ARBA" id="ARBA00020352"/>
    </source>
</evidence>
<comment type="subunit">
    <text evidence="17">DNA polymerase III contains a core (composed of alpha, epsilon and theta chains) that associates with a tau subunit. This core dimerizes to form the POLIII' complex. PolIII' associates with the gamma complex (composed of gamma, delta, delta', psi and chi chains) and with the beta chain to form the complete DNA polymerase III complex.</text>
</comment>
<dbReference type="InterPro" id="IPR036397">
    <property type="entry name" value="RNaseH_sf"/>
</dbReference>
<dbReference type="EC" id="2.7.7.7" evidence="3 17"/>
<evidence type="ECO:0000313" key="19">
    <source>
        <dbReference type="EMBL" id="MDG4718605.1"/>
    </source>
</evidence>
<dbReference type="Gene3D" id="3.30.420.10">
    <property type="entry name" value="Ribonuclease H-like superfamily/Ribonuclease H"/>
    <property type="match status" value="1"/>
</dbReference>
<dbReference type="EMBL" id="JARSBO010000003">
    <property type="protein sequence ID" value="MDG4718605.1"/>
    <property type="molecule type" value="Genomic_DNA"/>
</dbReference>
<evidence type="ECO:0000256" key="16">
    <source>
        <dbReference type="ARBA" id="ARBA00049244"/>
    </source>
</evidence>
<reference evidence="19 20" key="1">
    <citation type="submission" date="2023-03" db="EMBL/GenBank/DDBJ databases">
        <title>Strain FZY0004 represents a novel species in the genus Thalassospira isolated from seawater.</title>
        <authorList>
            <person name="Fu Z.-Y."/>
        </authorList>
    </citation>
    <scope>NUCLEOTIDE SEQUENCE [LARGE SCALE GENOMIC DNA]</scope>
    <source>
        <strain evidence="19 20">FZY0004</strain>
    </source>
</reference>
<evidence type="ECO:0000256" key="15">
    <source>
        <dbReference type="ARBA" id="ARBA00025483"/>
    </source>
</evidence>
<comment type="function">
    <text evidence="15 17">DNA polymerase III is a complex, multichain enzyme responsible for most of the replicative synthesis in bacteria. The epsilon subunit contain the editing function and is a proofreading 3'-5' exonuclease.</text>
</comment>
<keyword evidence="7 17" id="KW-0235">DNA replication</keyword>
<dbReference type="InterPro" id="IPR013520">
    <property type="entry name" value="Ribonucl_H"/>
</dbReference>
<evidence type="ECO:0000256" key="11">
    <source>
        <dbReference type="ARBA" id="ARBA00022839"/>
    </source>
</evidence>
<evidence type="ECO:0000256" key="17">
    <source>
        <dbReference type="RuleBase" id="RU364087"/>
    </source>
</evidence>
<accession>A0ABT6G9C7</accession>
<dbReference type="SUPFAM" id="SSF53098">
    <property type="entry name" value="Ribonuclease H-like"/>
    <property type="match status" value="1"/>
</dbReference>
<comment type="cofactor">
    <cofactor evidence="2 17">
        <name>Mg(2+)</name>
        <dbReference type="ChEBI" id="CHEBI:18420"/>
    </cofactor>
</comment>
<keyword evidence="5 17" id="KW-0808">Transferase</keyword>
<sequence>MLEYMREIVLDTETTGLDPYADHRLVEIGCIELVNHMPTGRQYHQYINPERPMPKEAFDVHGLGDDFLKDQPVFAEVADDFIEFIGDDSVLVIHNAAFDMKFLNAELEWLNKPRIAMDRALDTVQMARKKFPGSPVSLDALCRRFKIDNSNRTLHGALLDSDLLAQVYLELLGGRQHGLSLDPNAQDTGGGQGVVGKRVLGPKSNRLEPRPHAISEQELSAHQAYIESKVKDALWLKKQEA</sequence>
<keyword evidence="10 17" id="KW-0378">Hydrolase</keyword>
<evidence type="ECO:0000256" key="3">
    <source>
        <dbReference type="ARBA" id="ARBA00012417"/>
    </source>
</evidence>
<keyword evidence="13 17" id="KW-0239">DNA-directed DNA polymerase</keyword>
<dbReference type="NCBIfam" id="TIGR00573">
    <property type="entry name" value="dnaq"/>
    <property type="match status" value="1"/>
</dbReference>
<keyword evidence="6 17" id="KW-0548">Nucleotidyltransferase</keyword>
<dbReference type="Pfam" id="PF00929">
    <property type="entry name" value="RNase_T"/>
    <property type="match status" value="1"/>
</dbReference>
<gene>
    <name evidence="17 19" type="primary">dnaQ</name>
    <name evidence="19" type="ORF">P7680_06325</name>
</gene>
<name>A0ABT6G9C7_9PROT</name>
<evidence type="ECO:0000256" key="6">
    <source>
        <dbReference type="ARBA" id="ARBA00022695"/>
    </source>
</evidence>
<dbReference type="PANTHER" id="PTHR30231:SF41">
    <property type="entry name" value="DNA POLYMERASE III SUBUNIT EPSILON"/>
    <property type="match status" value="1"/>
</dbReference>
<dbReference type="SMART" id="SM00479">
    <property type="entry name" value="EXOIII"/>
    <property type="match status" value="1"/>
</dbReference>
<keyword evidence="11 17" id="KW-0269">Exonuclease</keyword>
<dbReference type="InterPro" id="IPR006309">
    <property type="entry name" value="DnaQ_proteo"/>
</dbReference>